<evidence type="ECO:0000313" key="4">
    <source>
        <dbReference type="Proteomes" id="UP001515480"/>
    </source>
</evidence>
<evidence type="ECO:0000259" key="2">
    <source>
        <dbReference type="PROSITE" id="PS51203"/>
    </source>
</evidence>
<keyword evidence="4" id="KW-1185">Reference proteome</keyword>
<sequence>MEPEDTWEWPEEQSLSAYYVRNRVVPGEAPAPIPEPKKIPTRPPITDGAGQRDGTQVREYAWSDDLETVKVYVPVPGVLRDKTSVVFYDTSFEVVAETDGFGTHRMAIRKLFDQVDVPRCSYKVLERKEKIIITLRKIDPPGYGTDQWAAHKKWHVLHYGGSGNAEAISGFEKEQMYRMTKMAAGPEMPKLPTGGGKRK</sequence>
<dbReference type="Pfam" id="PF04969">
    <property type="entry name" value="CS"/>
    <property type="match status" value="1"/>
</dbReference>
<dbReference type="PROSITE" id="PS51203">
    <property type="entry name" value="CS"/>
    <property type="match status" value="1"/>
</dbReference>
<name>A0AB34JL64_PRYPA</name>
<dbReference type="AlphaFoldDB" id="A0AB34JL64"/>
<feature type="region of interest" description="Disordered" evidence="1">
    <location>
        <begin position="28"/>
        <end position="54"/>
    </location>
</feature>
<dbReference type="EMBL" id="JBGBPQ010000007">
    <property type="protein sequence ID" value="KAL1521657.1"/>
    <property type="molecule type" value="Genomic_DNA"/>
</dbReference>
<dbReference type="Proteomes" id="UP001515480">
    <property type="component" value="Unassembled WGS sequence"/>
</dbReference>
<evidence type="ECO:0000313" key="3">
    <source>
        <dbReference type="EMBL" id="KAL1521657.1"/>
    </source>
</evidence>
<accession>A0AB34JL64</accession>
<dbReference type="InterPro" id="IPR008978">
    <property type="entry name" value="HSP20-like_chaperone"/>
</dbReference>
<proteinExistence type="predicted"/>
<evidence type="ECO:0000256" key="1">
    <source>
        <dbReference type="SAM" id="MobiDB-lite"/>
    </source>
</evidence>
<gene>
    <name evidence="3" type="ORF">AB1Y20_021314</name>
</gene>
<dbReference type="CDD" id="cd06463">
    <property type="entry name" value="p23_like"/>
    <property type="match status" value="1"/>
</dbReference>
<feature type="domain" description="CS" evidence="2">
    <location>
        <begin position="55"/>
        <end position="158"/>
    </location>
</feature>
<dbReference type="InterPro" id="IPR007052">
    <property type="entry name" value="CS_dom"/>
</dbReference>
<organism evidence="3 4">
    <name type="scientific">Prymnesium parvum</name>
    <name type="common">Toxic golden alga</name>
    <dbReference type="NCBI Taxonomy" id="97485"/>
    <lineage>
        <taxon>Eukaryota</taxon>
        <taxon>Haptista</taxon>
        <taxon>Haptophyta</taxon>
        <taxon>Prymnesiophyceae</taxon>
        <taxon>Prymnesiales</taxon>
        <taxon>Prymnesiaceae</taxon>
        <taxon>Prymnesium</taxon>
    </lineage>
</organism>
<comment type="caution">
    <text evidence="3">The sequence shown here is derived from an EMBL/GenBank/DDBJ whole genome shotgun (WGS) entry which is preliminary data.</text>
</comment>
<protein>
    <recommendedName>
        <fullName evidence="2">CS domain-containing protein</fullName>
    </recommendedName>
</protein>
<dbReference type="SUPFAM" id="SSF49764">
    <property type="entry name" value="HSP20-like chaperones"/>
    <property type="match status" value="1"/>
</dbReference>
<reference evidence="3 4" key="1">
    <citation type="journal article" date="2024" name="Science">
        <title>Giant polyketide synthase enzymes in the biosynthesis of giant marine polyether toxins.</title>
        <authorList>
            <person name="Fallon T.R."/>
            <person name="Shende V.V."/>
            <person name="Wierzbicki I.H."/>
            <person name="Pendleton A.L."/>
            <person name="Watervoot N.F."/>
            <person name="Auber R.P."/>
            <person name="Gonzalez D.J."/>
            <person name="Wisecaver J.H."/>
            <person name="Moore B.S."/>
        </authorList>
    </citation>
    <scope>NUCLEOTIDE SEQUENCE [LARGE SCALE GENOMIC DNA]</scope>
    <source>
        <strain evidence="3 4">12B1</strain>
    </source>
</reference>
<dbReference type="Gene3D" id="2.60.40.790">
    <property type="match status" value="1"/>
</dbReference>